<dbReference type="AlphaFoldDB" id="A0A9Q1K5F5"/>
<sequence length="780" mass="89066">MMKRVFAISCTFSRGFVRRNRNFRIDLIRFSASTWTIKYKDLERNSVLSTYEDYLYNGMEQPPITLLLYLGPLPQYKNLVEQGKLQHDPYQERVASELENLLRRLEQYEKDVEDYHARLSSWEKRREDERRKLLMEEAEQKQQSDVWVTLKKKRNKLVENWNMRKPQDVEPGVGKWVSYLNREKKLNSLVGPCPVAPLAPKGLYLYGNVGSGKTMLMDMFYGATEGVVKHRRRLHFHEAMLGIHEHMHKVWKKQMEEKTLQSSISGWIMNLPVDTKIKEWLAAEEQYKREVEMQNILPTVADKFLLGHQEYKQGATLLCFDEIQTVDVFAIVALSGILSRLLSTGSVLVATSNRAPQDLNQDGMQKEIFQKLVEKMEEHCHIVPIGSDIDYRRLIAQKSVNQVHYFYPLDSKALQQFEKMWSDIISQYGGVVTSETILVMFGRTLDVPESCKGVARFSFDYLCGRAVGAADYISVANKYHTVFISDIPVMSMRIRDKEKRNPAVGWMRNAHVMCCPIFSTGMINSGSRSTGMPGMDWLAFAVGKKFPQTKVLNLDKGSSVARRFITLVDELYNHHCRLVCSAASSIEDLFQGTEEGTLFDLESFQFETEIEGSKLRRDVLAEGSAGSGGSSTGIISLLSGQEEMFAFRRAVSRLIEMQTPFYLEGVRYLHPYFQIQPSNHENDLARTGRRKGGDDSYCTYSILILAVEVLEMALKALRDRTIVAGHGEVLQKSTTVAMMFPFLHGRFGPLMQQTSYRLPQAAPLSHSPSLTDAKNPFSGN</sequence>
<keyword evidence="2" id="KW-0547">Nucleotide-binding</keyword>
<keyword evidence="4" id="KW-0175">Coiled coil</keyword>
<dbReference type="InterPro" id="IPR005654">
    <property type="entry name" value="ATPase_AFG1-like"/>
</dbReference>
<gene>
    <name evidence="6" type="ORF">Cgig2_009717</name>
</gene>
<dbReference type="GO" id="GO:0005739">
    <property type="term" value="C:mitochondrion"/>
    <property type="evidence" value="ECO:0007669"/>
    <property type="project" value="TreeGrafter"/>
</dbReference>
<dbReference type="OrthoDB" id="548867at2759"/>
<feature type="compositionally biased region" description="Polar residues" evidence="5">
    <location>
        <begin position="766"/>
        <end position="780"/>
    </location>
</feature>
<evidence type="ECO:0000313" key="6">
    <source>
        <dbReference type="EMBL" id="KAJ8436743.1"/>
    </source>
</evidence>
<dbReference type="Pfam" id="PF03969">
    <property type="entry name" value="AFG1_ATPase"/>
    <property type="match status" value="2"/>
</dbReference>
<evidence type="ECO:0000256" key="1">
    <source>
        <dbReference type="ARBA" id="ARBA00010322"/>
    </source>
</evidence>
<evidence type="ECO:0000256" key="5">
    <source>
        <dbReference type="SAM" id="MobiDB-lite"/>
    </source>
</evidence>
<proteinExistence type="inferred from homology"/>
<keyword evidence="3" id="KW-0067">ATP-binding</keyword>
<evidence type="ECO:0000256" key="3">
    <source>
        <dbReference type="ARBA" id="ARBA00022840"/>
    </source>
</evidence>
<reference evidence="6" key="1">
    <citation type="submission" date="2022-04" db="EMBL/GenBank/DDBJ databases">
        <title>Carnegiea gigantea Genome sequencing and assembly v2.</title>
        <authorList>
            <person name="Copetti D."/>
            <person name="Sanderson M.J."/>
            <person name="Burquez A."/>
            <person name="Wojciechowski M.F."/>
        </authorList>
    </citation>
    <scope>NUCLEOTIDE SEQUENCE</scope>
    <source>
        <strain evidence="6">SGP5-SGP5p</strain>
        <tissue evidence="6">Aerial part</tissue>
    </source>
</reference>
<comment type="similarity">
    <text evidence="1">Belongs to the AFG1 ATPase family.</text>
</comment>
<dbReference type="GO" id="GO:0016887">
    <property type="term" value="F:ATP hydrolysis activity"/>
    <property type="evidence" value="ECO:0007669"/>
    <property type="project" value="InterPro"/>
</dbReference>
<feature type="region of interest" description="Disordered" evidence="5">
    <location>
        <begin position="761"/>
        <end position="780"/>
    </location>
</feature>
<accession>A0A9Q1K5F5</accession>
<dbReference type="NCBIfam" id="NF040713">
    <property type="entry name" value="ZapE"/>
    <property type="match status" value="1"/>
</dbReference>
<evidence type="ECO:0000256" key="4">
    <source>
        <dbReference type="SAM" id="Coils"/>
    </source>
</evidence>
<evidence type="ECO:0000256" key="2">
    <source>
        <dbReference type="ARBA" id="ARBA00022741"/>
    </source>
</evidence>
<dbReference type="EMBL" id="JAKOGI010000331">
    <property type="protein sequence ID" value="KAJ8436743.1"/>
    <property type="molecule type" value="Genomic_DNA"/>
</dbReference>
<protein>
    <recommendedName>
        <fullName evidence="8">Lactation elevated protein 1</fullName>
    </recommendedName>
</protein>
<keyword evidence="7" id="KW-1185">Reference proteome</keyword>
<dbReference type="Gene3D" id="3.40.50.300">
    <property type="entry name" value="P-loop containing nucleotide triphosphate hydrolases"/>
    <property type="match status" value="1"/>
</dbReference>
<dbReference type="Proteomes" id="UP001153076">
    <property type="component" value="Unassembled WGS sequence"/>
</dbReference>
<dbReference type="InterPro" id="IPR027417">
    <property type="entry name" value="P-loop_NTPase"/>
</dbReference>
<organism evidence="6 7">
    <name type="scientific">Carnegiea gigantea</name>
    <dbReference type="NCBI Taxonomy" id="171969"/>
    <lineage>
        <taxon>Eukaryota</taxon>
        <taxon>Viridiplantae</taxon>
        <taxon>Streptophyta</taxon>
        <taxon>Embryophyta</taxon>
        <taxon>Tracheophyta</taxon>
        <taxon>Spermatophyta</taxon>
        <taxon>Magnoliopsida</taxon>
        <taxon>eudicotyledons</taxon>
        <taxon>Gunneridae</taxon>
        <taxon>Pentapetalae</taxon>
        <taxon>Caryophyllales</taxon>
        <taxon>Cactineae</taxon>
        <taxon>Cactaceae</taxon>
        <taxon>Cactoideae</taxon>
        <taxon>Echinocereeae</taxon>
        <taxon>Carnegiea</taxon>
    </lineage>
</organism>
<evidence type="ECO:0000313" key="7">
    <source>
        <dbReference type="Proteomes" id="UP001153076"/>
    </source>
</evidence>
<feature type="coiled-coil region" evidence="4">
    <location>
        <begin position="91"/>
        <end position="144"/>
    </location>
</feature>
<dbReference type="SUPFAM" id="SSF52540">
    <property type="entry name" value="P-loop containing nucleoside triphosphate hydrolases"/>
    <property type="match status" value="1"/>
</dbReference>
<evidence type="ECO:0008006" key="8">
    <source>
        <dbReference type="Google" id="ProtNLM"/>
    </source>
</evidence>
<name>A0A9Q1K5F5_9CARY</name>
<dbReference type="FunFam" id="3.40.50.300:FF:001040">
    <property type="entry name" value="AFG1-like ATPase isoform C"/>
    <property type="match status" value="1"/>
</dbReference>
<comment type="caution">
    <text evidence="6">The sequence shown here is derived from an EMBL/GenBank/DDBJ whole genome shotgun (WGS) entry which is preliminary data.</text>
</comment>
<dbReference type="PANTHER" id="PTHR12169:SF6">
    <property type="entry name" value="AFG1-LIKE ATPASE"/>
    <property type="match status" value="1"/>
</dbReference>
<dbReference type="PANTHER" id="PTHR12169">
    <property type="entry name" value="ATPASE N2B"/>
    <property type="match status" value="1"/>
</dbReference>
<dbReference type="GO" id="GO:0005524">
    <property type="term" value="F:ATP binding"/>
    <property type="evidence" value="ECO:0007669"/>
    <property type="project" value="UniProtKB-KW"/>
</dbReference>